<organism evidence="5 6">
    <name type="scientific">Bursaphelenchus okinawaensis</name>
    <dbReference type="NCBI Taxonomy" id="465554"/>
    <lineage>
        <taxon>Eukaryota</taxon>
        <taxon>Metazoa</taxon>
        <taxon>Ecdysozoa</taxon>
        <taxon>Nematoda</taxon>
        <taxon>Chromadorea</taxon>
        <taxon>Rhabditida</taxon>
        <taxon>Tylenchina</taxon>
        <taxon>Tylenchomorpha</taxon>
        <taxon>Aphelenchoidea</taxon>
        <taxon>Aphelenchoididae</taxon>
        <taxon>Bursaphelenchus</taxon>
    </lineage>
</organism>
<evidence type="ECO:0000256" key="1">
    <source>
        <dbReference type="ARBA" id="ARBA00023157"/>
    </source>
</evidence>
<dbReference type="AlphaFoldDB" id="A0A811K8B5"/>
<dbReference type="Proteomes" id="UP000614601">
    <property type="component" value="Unassembled WGS sequence"/>
</dbReference>
<dbReference type="Gene3D" id="1.10.225.10">
    <property type="entry name" value="Saposin-like"/>
    <property type="match status" value="1"/>
</dbReference>
<evidence type="ECO:0000313" key="5">
    <source>
        <dbReference type="EMBL" id="CAD5211730.1"/>
    </source>
</evidence>
<dbReference type="EMBL" id="CAJFCW020000002">
    <property type="protein sequence ID" value="CAG9094208.1"/>
    <property type="molecule type" value="Genomic_DNA"/>
</dbReference>
<evidence type="ECO:0000256" key="2">
    <source>
        <dbReference type="SAM" id="Coils"/>
    </source>
</evidence>
<name>A0A811K8B5_9BILA</name>
<evidence type="ECO:0000313" key="6">
    <source>
        <dbReference type="Proteomes" id="UP000614601"/>
    </source>
</evidence>
<keyword evidence="2" id="KW-0175">Coiled coil</keyword>
<accession>A0A811K8B5</accession>
<feature type="chain" id="PRO_5035594571" description="Saposin B-type domain-containing protein" evidence="3">
    <location>
        <begin position="21"/>
        <end position="129"/>
    </location>
</feature>
<feature type="domain" description="Saposin B-type" evidence="4">
    <location>
        <begin position="44"/>
        <end position="129"/>
    </location>
</feature>
<dbReference type="EMBL" id="CAJFDH010000002">
    <property type="protein sequence ID" value="CAD5211730.1"/>
    <property type="molecule type" value="Genomic_DNA"/>
</dbReference>
<keyword evidence="3" id="KW-0732">Signal</keyword>
<evidence type="ECO:0000259" key="4">
    <source>
        <dbReference type="PROSITE" id="PS50015"/>
    </source>
</evidence>
<feature type="signal peptide" evidence="3">
    <location>
        <begin position="1"/>
        <end position="20"/>
    </location>
</feature>
<reference evidence="5" key="1">
    <citation type="submission" date="2020-09" db="EMBL/GenBank/DDBJ databases">
        <authorList>
            <person name="Kikuchi T."/>
        </authorList>
    </citation>
    <scope>NUCLEOTIDE SEQUENCE</scope>
    <source>
        <strain evidence="5">SH1</strain>
    </source>
</reference>
<gene>
    <name evidence="5" type="ORF">BOKJ2_LOCUS3840</name>
</gene>
<evidence type="ECO:0000256" key="3">
    <source>
        <dbReference type="SAM" id="SignalP"/>
    </source>
</evidence>
<keyword evidence="1" id="KW-1015">Disulfide bond</keyword>
<dbReference type="SUPFAM" id="SSF47862">
    <property type="entry name" value="Saposin"/>
    <property type="match status" value="1"/>
</dbReference>
<dbReference type="InterPro" id="IPR008139">
    <property type="entry name" value="SaposinB_dom"/>
</dbReference>
<dbReference type="OrthoDB" id="10316930at2759"/>
<dbReference type="Proteomes" id="UP000783686">
    <property type="component" value="Unassembled WGS sequence"/>
</dbReference>
<dbReference type="InterPro" id="IPR011001">
    <property type="entry name" value="Saposin-like"/>
</dbReference>
<feature type="coiled-coil region" evidence="2">
    <location>
        <begin position="51"/>
        <end position="108"/>
    </location>
</feature>
<dbReference type="PROSITE" id="PS50015">
    <property type="entry name" value="SAP_B"/>
    <property type="match status" value="1"/>
</dbReference>
<comment type="caution">
    <text evidence="5">The sequence shown here is derived from an EMBL/GenBank/DDBJ whole genome shotgun (WGS) entry which is preliminary data.</text>
</comment>
<protein>
    <recommendedName>
        <fullName evidence="4">Saposin B-type domain-containing protein</fullName>
    </recommendedName>
</protein>
<sequence length="129" mass="14774">MKVLVVLAVLTGIALSKTLADYPRNPLDISMYKDFDTHAQGIADSRLCPPCKQLLTTVKAKLEELDRYDRETLKPAVKEYCHTYYGKIEKLEQLCQQLSEKALDQLADWLEEENYKIDPEKACIAIHLC</sequence>
<keyword evidence="6" id="KW-1185">Reference proteome</keyword>
<proteinExistence type="predicted"/>